<dbReference type="GO" id="GO:0004475">
    <property type="term" value="F:mannose-1-phosphate guanylyltransferase (GTP) activity"/>
    <property type="evidence" value="ECO:0007669"/>
    <property type="project" value="TreeGrafter"/>
</dbReference>
<proteinExistence type="predicted"/>
<feature type="domain" description="Nucleotidyl transferase" evidence="1">
    <location>
        <begin position="4"/>
        <end position="50"/>
    </location>
</feature>
<evidence type="ECO:0000313" key="3">
    <source>
        <dbReference type="Proteomes" id="UP000030021"/>
    </source>
</evidence>
<dbReference type="PANTHER" id="PTHR46390:SF1">
    <property type="entry name" value="MANNOSE-1-PHOSPHATE GUANYLYLTRANSFERASE"/>
    <property type="match status" value="1"/>
</dbReference>
<dbReference type="InterPro" id="IPR005835">
    <property type="entry name" value="NTP_transferase_dom"/>
</dbReference>
<sequence>MITPVLLCGGSGTRLWPLSRKSYPKQFVALLGDVTLFQASAQRLSGPQFTAP</sequence>
<evidence type="ECO:0000259" key="1">
    <source>
        <dbReference type="Pfam" id="PF00483"/>
    </source>
</evidence>
<comment type="caution">
    <text evidence="2">The sequence shown here is derived from an EMBL/GenBank/DDBJ whole genome shotgun (WGS) entry which is preliminary data.</text>
</comment>
<dbReference type="SUPFAM" id="SSF53448">
    <property type="entry name" value="Nucleotide-diphospho-sugar transferases"/>
    <property type="match status" value="1"/>
</dbReference>
<keyword evidence="2" id="KW-0808">Transferase</keyword>
<feature type="non-terminal residue" evidence="2">
    <location>
        <position position="52"/>
    </location>
</feature>
<accession>A0A0A0HK90</accession>
<dbReference type="PANTHER" id="PTHR46390">
    <property type="entry name" value="MANNOSE-1-PHOSPHATE GUANYLYLTRANSFERASE"/>
    <property type="match status" value="1"/>
</dbReference>
<dbReference type="Proteomes" id="UP000030021">
    <property type="component" value="Unassembled WGS sequence"/>
</dbReference>
<dbReference type="AlphaFoldDB" id="A0A0A0HK90"/>
<dbReference type="RefSeq" id="WP_245875190.1">
    <property type="nucleotide sequence ID" value="NZ_KN293981.1"/>
</dbReference>
<dbReference type="InterPro" id="IPR029044">
    <property type="entry name" value="Nucleotide-diphossugar_trans"/>
</dbReference>
<dbReference type="InterPro" id="IPR051161">
    <property type="entry name" value="Mannose-6P_isomerase_type2"/>
</dbReference>
<reference evidence="2 3" key="1">
    <citation type="submission" date="2013-01" db="EMBL/GenBank/DDBJ databases">
        <authorList>
            <person name="Fiebig A."/>
            <person name="Goeker M."/>
            <person name="Klenk H.-P.P."/>
        </authorList>
    </citation>
    <scope>NUCLEOTIDE SEQUENCE [LARGE SCALE GENOMIC DNA]</scope>
    <source>
        <strain evidence="2 3">DSM 17069</strain>
    </source>
</reference>
<organism evidence="2 3">
    <name type="scientific">Roseovarius mucosus DSM 17069</name>
    <dbReference type="NCBI Taxonomy" id="1288298"/>
    <lineage>
        <taxon>Bacteria</taxon>
        <taxon>Pseudomonadati</taxon>
        <taxon>Pseudomonadota</taxon>
        <taxon>Alphaproteobacteria</taxon>
        <taxon>Rhodobacterales</taxon>
        <taxon>Roseobacteraceae</taxon>
        <taxon>Roseovarius</taxon>
    </lineage>
</organism>
<dbReference type="EMBL" id="AONH01000015">
    <property type="protein sequence ID" value="KGM87301.1"/>
    <property type="molecule type" value="Genomic_DNA"/>
</dbReference>
<dbReference type="eggNOG" id="COG0836">
    <property type="taxonomic scope" value="Bacteria"/>
</dbReference>
<dbReference type="HOGENOM" id="CLU_3092332_0_0_5"/>
<gene>
    <name evidence="2" type="ORF">rosmuc_02781</name>
</gene>
<evidence type="ECO:0000313" key="2">
    <source>
        <dbReference type="EMBL" id="KGM87301.1"/>
    </source>
</evidence>
<keyword evidence="2" id="KW-0548">Nucleotidyltransferase</keyword>
<dbReference type="Gene3D" id="3.90.550.10">
    <property type="entry name" value="Spore Coat Polysaccharide Biosynthesis Protein SpsA, Chain A"/>
    <property type="match status" value="1"/>
</dbReference>
<dbReference type="GO" id="GO:0009298">
    <property type="term" value="P:GDP-mannose biosynthetic process"/>
    <property type="evidence" value="ECO:0007669"/>
    <property type="project" value="TreeGrafter"/>
</dbReference>
<name>A0A0A0HK90_9RHOB</name>
<protein>
    <submittedName>
        <fullName evidence="2">Mannose-1-phosphate guanylyltransferase</fullName>
    </submittedName>
</protein>
<dbReference type="Pfam" id="PF00483">
    <property type="entry name" value="NTP_transferase"/>
    <property type="match status" value="1"/>
</dbReference>